<keyword evidence="3" id="KW-1185">Reference proteome</keyword>
<evidence type="ECO:0000256" key="1">
    <source>
        <dbReference type="SAM" id="MobiDB-lite"/>
    </source>
</evidence>
<gene>
    <name evidence="2" type="ORF">BLNAU_22810</name>
</gene>
<feature type="region of interest" description="Disordered" evidence="1">
    <location>
        <begin position="64"/>
        <end position="95"/>
    </location>
</feature>
<name>A0ABQ9WSH3_9EUKA</name>
<reference evidence="2 3" key="1">
    <citation type="journal article" date="2022" name="bioRxiv">
        <title>Genomics of Preaxostyla Flagellates Illuminates Evolutionary Transitions and the Path Towards Mitochondrial Loss.</title>
        <authorList>
            <person name="Novak L.V.F."/>
            <person name="Treitli S.C."/>
            <person name="Pyrih J."/>
            <person name="Halakuc P."/>
            <person name="Pipaliya S.V."/>
            <person name="Vacek V."/>
            <person name="Brzon O."/>
            <person name="Soukal P."/>
            <person name="Eme L."/>
            <person name="Dacks J.B."/>
            <person name="Karnkowska A."/>
            <person name="Elias M."/>
            <person name="Hampl V."/>
        </authorList>
    </citation>
    <scope>NUCLEOTIDE SEQUENCE [LARGE SCALE GENOMIC DNA]</scope>
    <source>
        <strain evidence="2">NAU3</strain>
        <tissue evidence="2">Gut</tissue>
    </source>
</reference>
<organism evidence="2 3">
    <name type="scientific">Blattamonas nauphoetae</name>
    <dbReference type="NCBI Taxonomy" id="2049346"/>
    <lineage>
        <taxon>Eukaryota</taxon>
        <taxon>Metamonada</taxon>
        <taxon>Preaxostyla</taxon>
        <taxon>Oxymonadida</taxon>
        <taxon>Blattamonas</taxon>
    </lineage>
</organism>
<proteinExistence type="predicted"/>
<feature type="region of interest" description="Disordered" evidence="1">
    <location>
        <begin position="107"/>
        <end position="152"/>
    </location>
</feature>
<comment type="caution">
    <text evidence="2">The sequence shown here is derived from an EMBL/GenBank/DDBJ whole genome shotgun (WGS) entry which is preliminary data.</text>
</comment>
<feature type="compositionally biased region" description="Polar residues" evidence="1">
    <location>
        <begin position="72"/>
        <end position="85"/>
    </location>
</feature>
<dbReference type="EMBL" id="JARBJD010000420">
    <property type="protein sequence ID" value="KAK2942283.1"/>
    <property type="molecule type" value="Genomic_DNA"/>
</dbReference>
<accession>A0ABQ9WSH3</accession>
<dbReference type="Proteomes" id="UP001281761">
    <property type="component" value="Unassembled WGS sequence"/>
</dbReference>
<evidence type="ECO:0000313" key="3">
    <source>
        <dbReference type="Proteomes" id="UP001281761"/>
    </source>
</evidence>
<feature type="compositionally biased region" description="Basic and acidic residues" evidence="1">
    <location>
        <begin position="1"/>
        <end position="10"/>
    </location>
</feature>
<feature type="compositionally biased region" description="Polar residues" evidence="1">
    <location>
        <begin position="11"/>
        <end position="31"/>
    </location>
</feature>
<protein>
    <submittedName>
        <fullName evidence="2">Uncharacterized protein</fullName>
    </submittedName>
</protein>
<feature type="region of interest" description="Disordered" evidence="1">
    <location>
        <begin position="1"/>
        <end position="44"/>
    </location>
</feature>
<sequence>MFLSKMRNEIESSGCQRATSSRRPFPSSEQLVAQPIPPNKSDSMFTRGCVRAVLMPTIRLPSQPSVFPPNHPSSLPTIRLPSQPSVFPPNHPSSLPKQTTLLFADRSTAPPERGHSTTSTGFGPLTDASAGSDSCPPPAAFESNQEGEAATPGSAIRIRHRFVFRFIFRVICRRPDISATYSITFSRQFFGRAQ</sequence>
<evidence type="ECO:0000313" key="2">
    <source>
        <dbReference type="EMBL" id="KAK2942283.1"/>
    </source>
</evidence>